<evidence type="ECO:0000256" key="6">
    <source>
        <dbReference type="ARBA" id="ARBA00022694"/>
    </source>
</evidence>
<evidence type="ECO:0000256" key="2">
    <source>
        <dbReference type="ARBA" id="ARBA00003015"/>
    </source>
</evidence>
<dbReference type="PANTHER" id="PTHR23417:SF14">
    <property type="entry name" value="PENTACOTRIPEPTIDE-REPEAT REGION OF PRORP DOMAIN-CONTAINING PROTEIN"/>
    <property type="match status" value="1"/>
</dbReference>
<sequence>MRLQRLLDTSPIAVRPEDLAKPIDWAALFEAERPVELEIGSGKGTFLAQEAAARPEVSFFGVEYMGKYAAYMADRLRRGGLLNCRTTSMDATVLVRDHVPSQSLQAVHVYFPDPWPKKRHHKRRLVSAAFLPELERIVAPGGQLRIVTDHPEYAEWVAEVLERATLERIDYQPPASAREGEMVGTNFERKYTVRDGREFHPFALRRPL</sequence>
<comment type="pathway">
    <text evidence="7">tRNA modification; N(7)-methylguanine-tRNA biosynthesis.</text>
</comment>
<protein>
    <recommendedName>
        <fullName evidence="7">tRNA (guanine-N(7)-)-methyltransferase</fullName>
        <ecNumber evidence="7">2.1.1.33</ecNumber>
    </recommendedName>
    <alternativeName>
        <fullName evidence="7">tRNA (guanine(46)-N(7))-methyltransferase</fullName>
    </alternativeName>
    <alternativeName>
        <fullName evidence="7">tRNA(m7G46)-methyltransferase</fullName>
    </alternativeName>
</protein>
<feature type="binding site" evidence="7">
    <location>
        <position position="38"/>
    </location>
    <ligand>
        <name>S-adenosyl-L-methionine</name>
        <dbReference type="ChEBI" id="CHEBI:59789"/>
    </ligand>
</feature>
<dbReference type="GO" id="GO:0043527">
    <property type="term" value="C:tRNA methyltransferase complex"/>
    <property type="evidence" value="ECO:0007669"/>
    <property type="project" value="TreeGrafter"/>
</dbReference>
<comment type="caution">
    <text evidence="7">Lacks conserved residue(s) required for the propagation of feature annotation.</text>
</comment>
<organism evidence="8 9">
    <name type="scientific">Engelhardtia mirabilis</name>
    <dbReference type="NCBI Taxonomy" id="2528011"/>
    <lineage>
        <taxon>Bacteria</taxon>
        <taxon>Pseudomonadati</taxon>
        <taxon>Planctomycetota</taxon>
        <taxon>Planctomycetia</taxon>
        <taxon>Planctomycetia incertae sedis</taxon>
        <taxon>Engelhardtia</taxon>
    </lineage>
</organism>
<feature type="binding site" evidence="7">
    <location>
        <position position="113"/>
    </location>
    <ligand>
        <name>S-adenosyl-L-methionine</name>
        <dbReference type="ChEBI" id="CHEBI:59789"/>
    </ligand>
</feature>
<accession>A0A518BP22</accession>
<dbReference type="GO" id="GO:0008176">
    <property type="term" value="F:tRNA (guanine(46)-N7)-methyltransferase activity"/>
    <property type="evidence" value="ECO:0007669"/>
    <property type="project" value="UniProtKB-UniRule"/>
</dbReference>
<dbReference type="InterPro" id="IPR055361">
    <property type="entry name" value="tRNA_methyltr_TrmB_bact"/>
</dbReference>
<keyword evidence="5 7" id="KW-0949">S-adenosyl-L-methionine</keyword>
<feature type="binding site" evidence="7">
    <location>
        <begin position="185"/>
        <end position="188"/>
    </location>
    <ligand>
        <name>substrate</name>
    </ligand>
</feature>
<dbReference type="AlphaFoldDB" id="A0A518BP22"/>
<dbReference type="UniPathway" id="UPA00989"/>
<feature type="binding site" evidence="7">
    <location>
        <position position="117"/>
    </location>
    <ligand>
        <name>substrate</name>
    </ligand>
</feature>
<evidence type="ECO:0000313" key="8">
    <source>
        <dbReference type="EMBL" id="QDU68725.1"/>
    </source>
</evidence>
<reference evidence="8 9" key="1">
    <citation type="submission" date="2019-02" db="EMBL/GenBank/DDBJ databases">
        <title>Deep-cultivation of Planctomycetes and their phenomic and genomic characterization uncovers novel biology.</title>
        <authorList>
            <person name="Wiegand S."/>
            <person name="Jogler M."/>
            <person name="Boedeker C."/>
            <person name="Pinto D."/>
            <person name="Vollmers J."/>
            <person name="Rivas-Marin E."/>
            <person name="Kohn T."/>
            <person name="Peeters S.H."/>
            <person name="Heuer A."/>
            <person name="Rast P."/>
            <person name="Oberbeckmann S."/>
            <person name="Bunk B."/>
            <person name="Jeske O."/>
            <person name="Meyerdierks A."/>
            <person name="Storesund J.E."/>
            <person name="Kallscheuer N."/>
            <person name="Luecker S."/>
            <person name="Lage O.M."/>
            <person name="Pohl T."/>
            <person name="Merkel B.J."/>
            <person name="Hornburger P."/>
            <person name="Mueller R.-W."/>
            <person name="Bruemmer F."/>
            <person name="Labrenz M."/>
            <person name="Spormann A.M."/>
            <person name="Op den Camp H."/>
            <person name="Overmann J."/>
            <person name="Amann R."/>
            <person name="Jetten M.S.M."/>
            <person name="Mascher T."/>
            <person name="Medema M.H."/>
            <person name="Devos D.P."/>
            <person name="Kaster A.-K."/>
            <person name="Ovreas L."/>
            <person name="Rohde M."/>
            <person name="Galperin M.Y."/>
            <person name="Jogler C."/>
        </authorList>
    </citation>
    <scope>NUCLEOTIDE SEQUENCE [LARGE SCALE GENOMIC DNA]</scope>
    <source>
        <strain evidence="8 9">Pla133</strain>
    </source>
</reference>
<dbReference type="Proteomes" id="UP000316921">
    <property type="component" value="Chromosome"/>
</dbReference>
<comment type="function">
    <text evidence="2 7">Catalyzes the formation of N(7)-methylguanine at position 46 (m7G46) in tRNA.</text>
</comment>
<evidence type="ECO:0000256" key="3">
    <source>
        <dbReference type="ARBA" id="ARBA00022603"/>
    </source>
</evidence>
<feature type="binding site" evidence="7">
    <location>
        <position position="63"/>
    </location>
    <ligand>
        <name>S-adenosyl-L-methionine</name>
        <dbReference type="ChEBI" id="CHEBI:59789"/>
    </ligand>
</feature>
<dbReference type="InterPro" id="IPR003358">
    <property type="entry name" value="tRNA_(Gua-N-7)_MeTrfase_Trmb"/>
</dbReference>
<evidence type="ECO:0000256" key="1">
    <source>
        <dbReference type="ARBA" id="ARBA00000142"/>
    </source>
</evidence>
<keyword evidence="3 7" id="KW-0489">Methyltransferase</keyword>
<dbReference type="RefSeq" id="WP_145067979.1">
    <property type="nucleotide sequence ID" value="NZ_CP036287.1"/>
</dbReference>
<comment type="catalytic activity">
    <reaction evidence="1 7">
        <text>guanosine(46) in tRNA + S-adenosyl-L-methionine = N(7)-methylguanosine(46) in tRNA + S-adenosyl-L-homocysteine</text>
        <dbReference type="Rhea" id="RHEA:42708"/>
        <dbReference type="Rhea" id="RHEA-COMP:10188"/>
        <dbReference type="Rhea" id="RHEA-COMP:10189"/>
        <dbReference type="ChEBI" id="CHEBI:57856"/>
        <dbReference type="ChEBI" id="CHEBI:59789"/>
        <dbReference type="ChEBI" id="CHEBI:74269"/>
        <dbReference type="ChEBI" id="CHEBI:74480"/>
        <dbReference type="EC" id="2.1.1.33"/>
    </reaction>
</comment>
<dbReference type="EMBL" id="CP036287">
    <property type="protein sequence ID" value="QDU68725.1"/>
    <property type="molecule type" value="Genomic_DNA"/>
</dbReference>
<gene>
    <name evidence="7 8" type="primary">trmB</name>
    <name evidence="8" type="ORF">Pla133_38280</name>
</gene>
<dbReference type="PANTHER" id="PTHR23417">
    <property type="entry name" value="3-DEOXY-D-MANNO-OCTULOSONIC-ACID TRANSFERASE/TRNA GUANINE-N 7 - -METHYLTRANSFERASE"/>
    <property type="match status" value="1"/>
</dbReference>
<dbReference type="Gene3D" id="3.40.50.150">
    <property type="entry name" value="Vaccinia Virus protein VP39"/>
    <property type="match status" value="1"/>
</dbReference>
<dbReference type="InterPro" id="IPR029063">
    <property type="entry name" value="SAM-dependent_MTases_sf"/>
</dbReference>
<dbReference type="EC" id="2.1.1.33" evidence="7"/>
<name>A0A518BP22_9BACT</name>
<evidence type="ECO:0000256" key="5">
    <source>
        <dbReference type="ARBA" id="ARBA00022691"/>
    </source>
</evidence>
<dbReference type="HAMAP" id="MF_01057">
    <property type="entry name" value="tRNA_methyltr_TrmB"/>
    <property type="match status" value="1"/>
</dbReference>
<dbReference type="PROSITE" id="PS51625">
    <property type="entry name" value="SAM_MT_TRMB"/>
    <property type="match status" value="1"/>
</dbReference>
<dbReference type="SUPFAM" id="SSF53335">
    <property type="entry name" value="S-adenosyl-L-methionine-dependent methyltransferases"/>
    <property type="match status" value="1"/>
</dbReference>
<evidence type="ECO:0000313" key="9">
    <source>
        <dbReference type="Proteomes" id="UP000316921"/>
    </source>
</evidence>
<proteinExistence type="inferred from homology"/>
<feature type="binding site" evidence="7">
    <location>
        <position position="90"/>
    </location>
    <ligand>
        <name>S-adenosyl-L-methionine</name>
        <dbReference type="ChEBI" id="CHEBI:59789"/>
    </ligand>
</feature>
<comment type="similarity">
    <text evidence="7">Belongs to the class I-like SAM-binding methyltransferase superfamily. TrmB family.</text>
</comment>
<keyword evidence="9" id="KW-1185">Reference proteome</keyword>
<dbReference type="KEGG" id="pbap:Pla133_38280"/>
<evidence type="ECO:0000256" key="4">
    <source>
        <dbReference type="ARBA" id="ARBA00022679"/>
    </source>
</evidence>
<keyword evidence="6 7" id="KW-0819">tRNA processing</keyword>
<dbReference type="Pfam" id="PF02390">
    <property type="entry name" value="Methyltransf_4"/>
    <property type="match status" value="1"/>
</dbReference>
<dbReference type="NCBIfam" id="TIGR00091">
    <property type="entry name" value="tRNA (guanosine(46)-N7)-methyltransferase TrmB"/>
    <property type="match status" value="1"/>
</dbReference>
<feature type="binding site" evidence="7">
    <location>
        <position position="149"/>
    </location>
    <ligand>
        <name>substrate</name>
    </ligand>
</feature>
<keyword evidence="4 7" id="KW-0808">Transferase</keyword>
<evidence type="ECO:0000256" key="7">
    <source>
        <dbReference type="HAMAP-Rule" id="MF_01057"/>
    </source>
</evidence>